<dbReference type="AlphaFoldDB" id="A0A1G5WW88"/>
<dbReference type="PANTHER" id="PTHR37841">
    <property type="entry name" value="GLR2918 PROTEIN"/>
    <property type="match status" value="1"/>
</dbReference>
<name>A0A1G5WW88_9BACT</name>
<sequence>MVTSQIRSLLALLAFSFVYTTLPAQTWGVYDLQGNLKSLAIYDRIEVLSETVITGKNEKGLSMLSRDLRPVVDLKGDEVYQYLAPWILVKGPKGIGAFHEYGMQALPLEYDEIQTYYNFLLGRKGKEYWFFEKGKEKTTAIGTWEKANFTKNGILIGQKAGSYFLPLSKDPERPYKLIQENEGNYLLAQENTGFGILNFEGDYVMQPTLAQLEHTRGDYFYGYDQNQYLLIKGDHIKSDVSYNSYHKITREGGLMLEYIHGKLRRVMEGDGILLDSVGIESVKLVGDNLYNVNFRGNKVGLLGKKGWQVLPSTDLNWINPGAEGLFPAGKGGKTGFVNSSGKWVIEPRFAEAGNFSERIASFRNSSKWGLVGMDGHIISEPKWDEIKNFSSGIAIAQDNGQFFLLEKTGSMLNQEGFDKVCRLKEGYFLVERNGKRGLLSSVGTEILPTDFDNIQVEKLDFFIVSKGGLTGVLNEKGDAIFPINYQEIVADWAGNQILAKELYKPVVIQVEESTKGKRKKGA</sequence>
<proteinExistence type="predicted"/>
<gene>
    <name evidence="1" type="ORF">SAMN03080617_01359</name>
</gene>
<dbReference type="RefSeq" id="WP_092729196.1">
    <property type="nucleotide sequence ID" value="NZ_FMXE01000008.1"/>
</dbReference>
<reference evidence="2" key="1">
    <citation type="submission" date="2016-10" db="EMBL/GenBank/DDBJ databases">
        <authorList>
            <person name="Varghese N."/>
            <person name="Submissions S."/>
        </authorList>
    </citation>
    <scope>NUCLEOTIDE SEQUENCE [LARGE SCALE GENOMIC DNA]</scope>
    <source>
        <strain evidence="2">DSM 22703</strain>
    </source>
</reference>
<organism evidence="1 2">
    <name type="scientific">Algoriphagus alkaliphilus</name>
    <dbReference type="NCBI Taxonomy" id="279824"/>
    <lineage>
        <taxon>Bacteria</taxon>
        <taxon>Pseudomonadati</taxon>
        <taxon>Bacteroidota</taxon>
        <taxon>Cytophagia</taxon>
        <taxon>Cytophagales</taxon>
        <taxon>Cyclobacteriaceae</taxon>
        <taxon>Algoriphagus</taxon>
    </lineage>
</organism>
<evidence type="ECO:0000313" key="1">
    <source>
        <dbReference type="EMBL" id="SDA62389.1"/>
    </source>
</evidence>
<keyword evidence="2" id="KW-1185">Reference proteome</keyword>
<dbReference type="PANTHER" id="PTHR37841:SF1">
    <property type="entry name" value="DUF3298 DOMAIN-CONTAINING PROTEIN"/>
    <property type="match status" value="1"/>
</dbReference>
<dbReference type="STRING" id="279824.SAMN03080617_01359"/>
<protein>
    <submittedName>
        <fullName evidence="1">WG containing repeat-containing protein</fullName>
    </submittedName>
</protein>
<dbReference type="Pfam" id="PF14903">
    <property type="entry name" value="WG_beta_rep"/>
    <property type="match status" value="1"/>
</dbReference>
<dbReference type="OrthoDB" id="2485468at2"/>
<dbReference type="EMBL" id="FMXE01000008">
    <property type="protein sequence ID" value="SDA62389.1"/>
    <property type="molecule type" value="Genomic_DNA"/>
</dbReference>
<dbReference type="InterPro" id="IPR032774">
    <property type="entry name" value="WG_beta_rep"/>
</dbReference>
<accession>A0A1G5WW88</accession>
<evidence type="ECO:0000313" key="2">
    <source>
        <dbReference type="Proteomes" id="UP000198756"/>
    </source>
</evidence>
<dbReference type="Proteomes" id="UP000198756">
    <property type="component" value="Unassembled WGS sequence"/>
</dbReference>